<dbReference type="RefSeq" id="WP_262711413.1">
    <property type="nucleotide sequence ID" value="NZ_BMNS01000009.1"/>
</dbReference>
<gene>
    <name evidence="1" type="ORF">ACFFT3_13945</name>
</gene>
<organism evidence="1 2">
    <name type="scientific">Lutibacter litoralis</name>
    <dbReference type="NCBI Taxonomy" id="321268"/>
    <lineage>
        <taxon>Bacteria</taxon>
        <taxon>Pseudomonadati</taxon>
        <taxon>Bacteroidota</taxon>
        <taxon>Flavobacteriia</taxon>
        <taxon>Flavobacteriales</taxon>
        <taxon>Flavobacteriaceae</taxon>
        <taxon>Lutibacter</taxon>
    </lineage>
</organism>
<name>A0ABV5K5D2_9FLAO</name>
<dbReference type="EMBL" id="JBHMDX010000011">
    <property type="protein sequence ID" value="MFB9272993.1"/>
    <property type="molecule type" value="Genomic_DNA"/>
</dbReference>
<sequence length="43" mass="5228">MTDYLIQNSIPQQKIYSPLEIITKENLEFSQQDKWHYIEVKQS</sequence>
<evidence type="ECO:0000313" key="1">
    <source>
        <dbReference type="EMBL" id="MFB9272993.1"/>
    </source>
</evidence>
<protein>
    <submittedName>
        <fullName evidence="1">Uncharacterized protein</fullName>
    </submittedName>
</protein>
<reference evidence="1 2" key="1">
    <citation type="submission" date="2024-09" db="EMBL/GenBank/DDBJ databases">
        <authorList>
            <person name="Sun Q."/>
            <person name="Mori K."/>
        </authorList>
    </citation>
    <scope>NUCLEOTIDE SEQUENCE [LARGE SCALE GENOMIC DNA]</scope>
    <source>
        <strain evidence="1 2">JCM 13034</strain>
    </source>
</reference>
<proteinExistence type="predicted"/>
<dbReference type="Proteomes" id="UP001589665">
    <property type="component" value="Unassembled WGS sequence"/>
</dbReference>
<accession>A0ABV5K5D2</accession>
<keyword evidence="2" id="KW-1185">Reference proteome</keyword>
<evidence type="ECO:0000313" key="2">
    <source>
        <dbReference type="Proteomes" id="UP001589665"/>
    </source>
</evidence>
<comment type="caution">
    <text evidence="1">The sequence shown here is derived from an EMBL/GenBank/DDBJ whole genome shotgun (WGS) entry which is preliminary data.</text>
</comment>